<gene>
    <name evidence="2" type="ORF">IPOD504_LOCUS17817</name>
</gene>
<comment type="caution">
    <text evidence="2">The sequence shown here is derived from an EMBL/GenBank/DDBJ whole genome shotgun (WGS) entry which is preliminary data.</text>
</comment>
<keyword evidence="3" id="KW-1185">Reference proteome</keyword>
<protein>
    <submittedName>
        <fullName evidence="2">Uncharacterized protein</fullName>
    </submittedName>
</protein>
<evidence type="ECO:0000256" key="1">
    <source>
        <dbReference type="SAM" id="MobiDB-lite"/>
    </source>
</evidence>
<sequence>MFGFRTPAKSAENETKIRTPPSGGERAGPSPKTKGANISVRRSIGEWEQERRGEEGNKESQGTRQTVAAARPKRMALSQPVKATTSEKLLEGGLQGTCKPDLKRKISCLNRKTSKCRTKKIFHKIKQGKYEWRLEELGFQWQDIKPTLGRVRCVLDKKPGSNRSRSGDT</sequence>
<feature type="region of interest" description="Disordered" evidence="1">
    <location>
        <begin position="1"/>
        <end position="84"/>
    </location>
</feature>
<dbReference type="Proteomes" id="UP000837857">
    <property type="component" value="Unassembled WGS sequence"/>
</dbReference>
<dbReference type="EMBL" id="CAKOGK010000230">
    <property type="protein sequence ID" value="CAH2080347.1"/>
    <property type="molecule type" value="Genomic_DNA"/>
</dbReference>
<organism evidence="2 3">
    <name type="scientific">Iphiclides podalirius</name>
    <name type="common">scarce swallowtail</name>
    <dbReference type="NCBI Taxonomy" id="110791"/>
    <lineage>
        <taxon>Eukaryota</taxon>
        <taxon>Metazoa</taxon>
        <taxon>Ecdysozoa</taxon>
        <taxon>Arthropoda</taxon>
        <taxon>Hexapoda</taxon>
        <taxon>Insecta</taxon>
        <taxon>Pterygota</taxon>
        <taxon>Neoptera</taxon>
        <taxon>Endopterygota</taxon>
        <taxon>Lepidoptera</taxon>
        <taxon>Glossata</taxon>
        <taxon>Ditrysia</taxon>
        <taxon>Papilionoidea</taxon>
        <taxon>Papilionidae</taxon>
        <taxon>Papilioninae</taxon>
        <taxon>Iphiclides</taxon>
    </lineage>
</organism>
<evidence type="ECO:0000313" key="2">
    <source>
        <dbReference type="EMBL" id="CAH2080347.1"/>
    </source>
</evidence>
<accession>A0ABN8JAM1</accession>
<evidence type="ECO:0000313" key="3">
    <source>
        <dbReference type="Proteomes" id="UP000837857"/>
    </source>
</evidence>
<feature type="non-terminal residue" evidence="2">
    <location>
        <position position="169"/>
    </location>
</feature>
<name>A0ABN8JAM1_9NEOP</name>
<feature type="compositionally biased region" description="Basic and acidic residues" evidence="1">
    <location>
        <begin position="43"/>
        <end position="58"/>
    </location>
</feature>
<reference evidence="2" key="1">
    <citation type="submission" date="2022-03" db="EMBL/GenBank/DDBJ databases">
        <authorList>
            <person name="Martin H S."/>
        </authorList>
    </citation>
    <scope>NUCLEOTIDE SEQUENCE [LARGE SCALE GENOMIC DNA]</scope>
</reference>
<proteinExistence type="predicted"/>